<dbReference type="EMBL" id="LC735416">
    <property type="protein sequence ID" value="BDT39681.1"/>
    <property type="molecule type" value="Genomic_DNA"/>
</dbReference>
<reference evidence="2 3" key="1">
    <citation type="submission" date="2022-10" db="EMBL/GenBank/DDBJ databases">
        <title>Draft genome sequence of Streptomyces sp. YSPA8.</title>
        <authorList>
            <person name="Moriuchi R."/>
            <person name="Dohra H."/>
            <person name="Yamamura H."/>
            <person name="Kodani S."/>
        </authorList>
    </citation>
    <scope>NUCLEOTIDE SEQUENCE [LARGE SCALE GENOMIC DNA]</scope>
    <source>
        <strain evidence="2 3">YSPA8</strain>
        <plasmid evidence="2 3">pYSPA8-3</plasmid>
    </source>
</reference>
<dbReference type="RefSeq" id="WP_323452117.1">
    <property type="nucleotide sequence ID" value="NZ_LC735416.1"/>
</dbReference>
<evidence type="ECO:0000313" key="3">
    <source>
        <dbReference type="Proteomes" id="UP001291653"/>
    </source>
</evidence>
<keyword evidence="2" id="KW-0614">Plasmid</keyword>
<feature type="region of interest" description="Disordered" evidence="1">
    <location>
        <begin position="223"/>
        <end position="338"/>
    </location>
</feature>
<protein>
    <submittedName>
        <fullName evidence="2">Uncharacterized protein</fullName>
    </submittedName>
</protein>
<gene>
    <name evidence="2" type="ORF">SYYSPA8_37815</name>
</gene>
<accession>A0AA86IZE8</accession>
<feature type="compositionally biased region" description="Low complexity" evidence="1">
    <location>
        <begin position="299"/>
        <end position="310"/>
    </location>
</feature>
<evidence type="ECO:0000256" key="1">
    <source>
        <dbReference type="SAM" id="MobiDB-lite"/>
    </source>
</evidence>
<keyword evidence="3" id="KW-1185">Reference proteome</keyword>
<sequence length="338" mass="37738">MSEIRSRYIEMPRPYENGYGAVESELTFRASDRRRAAEHRAAAIELATLYGVEWRTPWRLTPGWTMYREITEGTPAGRPDDRRVIVTAPARALARYLAALPRVLAELEAAATRAARSFGRWRRSLLATLSGALDYEDPTTLRVRAREFRTAVLRQVVGYLRTPPAPASSDPRRPMWEQAAAVAAEVWTDSPVDLWAVTEEEVTAVLASIIRTQSVVIIEAEPDEQHHHQDQEDEATEQQPTPAEPARRAVELAPAEPARHRPPRRTVAPRPGPGSGRTGPRIVPRRTVYGSIGTPPRQPQQRQRPDTAQAPPAPPHRAAHPSTPVATPRRKAAPRDHY</sequence>
<geneLocation type="plasmid" evidence="2 3">
    <name>pYSPA8-3</name>
</geneLocation>
<name>A0AA86IZE8_9ACTN</name>
<proteinExistence type="predicted"/>
<dbReference type="AlphaFoldDB" id="A0AA86IZE8"/>
<organism evidence="2 3">
    <name type="scientific">Streptomyces yaizuensis</name>
    <dbReference type="NCBI Taxonomy" id="2989713"/>
    <lineage>
        <taxon>Bacteria</taxon>
        <taxon>Bacillati</taxon>
        <taxon>Actinomycetota</taxon>
        <taxon>Actinomycetes</taxon>
        <taxon>Kitasatosporales</taxon>
        <taxon>Streptomycetaceae</taxon>
        <taxon>Streptomyces</taxon>
    </lineage>
</organism>
<evidence type="ECO:0000313" key="2">
    <source>
        <dbReference type="EMBL" id="BDT39681.1"/>
    </source>
</evidence>
<dbReference type="Proteomes" id="UP001291653">
    <property type="component" value="Plasmid pYSPA8-3"/>
</dbReference>